<protein>
    <recommendedName>
        <fullName evidence="2">N-acetyltransferase domain-containing protein</fullName>
    </recommendedName>
</protein>
<feature type="domain" description="N-acetyltransferase" evidence="2">
    <location>
        <begin position="7"/>
        <end position="152"/>
    </location>
</feature>
<dbReference type="InterPro" id="IPR000182">
    <property type="entry name" value="GNAT_dom"/>
</dbReference>
<name>A0A3B0T5R6_9ZZZZ</name>
<organism evidence="3">
    <name type="scientific">hydrothermal vent metagenome</name>
    <dbReference type="NCBI Taxonomy" id="652676"/>
    <lineage>
        <taxon>unclassified sequences</taxon>
        <taxon>metagenomes</taxon>
        <taxon>ecological metagenomes</taxon>
    </lineage>
</organism>
<dbReference type="Pfam" id="PF00583">
    <property type="entry name" value="Acetyltransf_1"/>
    <property type="match status" value="1"/>
</dbReference>
<sequence length="152" mass="16656">MVTDTEYLIRIGTWADIPRLSEIERDAAKRFGGIKGYEFCADGAIRDEHEFQRGLDDGCLLVGETGAGTIAGFALLWRVDGNAHLTELNVERRHQGRGLGRLLASASETWARAYFDHTAPARSPTRPPPEYDLVGGRVGERAGADSVRTENA</sequence>
<dbReference type="Gene3D" id="3.40.630.30">
    <property type="match status" value="1"/>
</dbReference>
<dbReference type="GO" id="GO:0016747">
    <property type="term" value="F:acyltransferase activity, transferring groups other than amino-acyl groups"/>
    <property type="evidence" value="ECO:0007669"/>
    <property type="project" value="InterPro"/>
</dbReference>
<reference evidence="3" key="1">
    <citation type="submission" date="2018-06" db="EMBL/GenBank/DDBJ databases">
        <authorList>
            <person name="Zhirakovskaya E."/>
        </authorList>
    </citation>
    <scope>NUCLEOTIDE SEQUENCE</scope>
</reference>
<feature type="region of interest" description="Disordered" evidence="1">
    <location>
        <begin position="119"/>
        <end position="152"/>
    </location>
</feature>
<dbReference type="SUPFAM" id="SSF55729">
    <property type="entry name" value="Acyl-CoA N-acyltransferases (Nat)"/>
    <property type="match status" value="1"/>
</dbReference>
<dbReference type="PROSITE" id="PS51186">
    <property type="entry name" value="GNAT"/>
    <property type="match status" value="1"/>
</dbReference>
<proteinExistence type="predicted"/>
<accession>A0A3B0T5R6</accession>
<dbReference type="CDD" id="cd04301">
    <property type="entry name" value="NAT_SF"/>
    <property type="match status" value="1"/>
</dbReference>
<dbReference type="AlphaFoldDB" id="A0A3B0T5R6"/>
<evidence type="ECO:0000256" key="1">
    <source>
        <dbReference type="SAM" id="MobiDB-lite"/>
    </source>
</evidence>
<dbReference type="EMBL" id="UOEM01000060">
    <property type="protein sequence ID" value="VAW13318.1"/>
    <property type="molecule type" value="Genomic_DNA"/>
</dbReference>
<dbReference type="InterPro" id="IPR016181">
    <property type="entry name" value="Acyl_CoA_acyltransferase"/>
</dbReference>
<gene>
    <name evidence="3" type="ORF">MNBD_ALPHA09-871</name>
</gene>
<feature type="compositionally biased region" description="Basic and acidic residues" evidence="1">
    <location>
        <begin position="138"/>
        <end position="152"/>
    </location>
</feature>
<evidence type="ECO:0000313" key="3">
    <source>
        <dbReference type="EMBL" id="VAW13318.1"/>
    </source>
</evidence>
<feature type="non-terminal residue" evidence="3">
    <location>
        <position position="152"/>
    </location>
</feature>
<evidence type="ECO:0000259" key="2">
    <source>
        <dbReference type="PROSITE" id="PS51186"/>
    </source>
</evidence>